<dbReference type="OrthoDB" id="10265679at2759"/>
<dbReference type="KEGG" id="bbes:BESB_082800"/>
<dbReference type="Pfam" id="PF05804">
    <property type="entry name" value="KAP"/>
    <property type="match status" value="1"/>
</dbReference>
<dbReference type="PANTHER" id="PTHR15605:SF2">
    <property type="entry name" value="KINESIN-ASSOCIATED PROTEIN 3"/>
    <property type="match status" value="1"/>
</dbReference>
<dbReference type="GO" id="GO:0016939">
    <property type="term" value="C:kinesin II complex"/>
    <property type="evidence" value="ECO:0007669"/>
    <property type="project" value="TreeGrafter"/>
</dbReference>
<dbReference type="InterPro" id="IPR011989">
    <property type="entry name" value="ARM-like"/>
</dbReference>
<proteinExistence type="predicted"/>
<dbReference type="RefSeq" id="XP_029217090.1">
    <property type="nucleotide sequence ID" value="XM_029366630.1"/>
</dbReference>
<gene>
    <name evidence="1" type="ORF">BESB_082800</name>
</gene>
<comment type="caution">
    <text evidence="1">The sequence shown here is derived from an EMBL/GenBank/DDBJ whole genome shotgun (WGS) entry which is preliminary data.</text>
</comment>
<dbReference type="InterPro" id="IPR016024">
    <property type="entry name" value="ARM-type_fold"/>
</dbReference>
<dbReference type="GO" id="GO:0019894">
    <property type="term" value="F:kinesin binding"/>
    <property type="evidence" value="ECO:0007669"/>
    <property type="project" value="InterPro"/>
</dbReference>
<organism evidence="1 2">
    <name type="scientific">Besnoitia besnoiti</name>
    <name type="common">Apicomplexan protozoan</name>
    <dbReference type="NCBI Taxonomy" id="94643"/>
    <lineage>
        <taxon>Eukaryota</taxon>
        <taxon>Sar</taxon>
        <taxon>Alveolata</taxon>
        <taxon>Apicomplexa</taxon>
        <taxon>Conoidasida</taxon>
        <taxon>Coccidia</taxon>
        <taxon>Eucoccidiorida</taxon>
        <taxon>Eimeriorina</taxon>
        <taxon>Sarcocystidae</taxon>
        <taxon>Besnoitia</taxon>
    </lineage>
</organism>
<protein>
    <submittedName>
        <fullName evidence="1">Kinesin-associated protein</fullName>
    </submittedName>
</protein>
<dbReference type="GO" id="GO:0005930">
    <property type="term" value="C:axoneme"/>
    <property type="evidence" value="ECO:0007669"/>
    <property type="project" value="TreeGrafter"/>
</dbReference>
<dbReference type="AlphaFoldDB" id="A0A2A9M9T1"/>
<keyword evidence="2" id="KW-1185">Reference proteome</keyword>
<dbReference type="InterPro" id="IPR008658">
    <property type="entry name" value="KAP3"/>
</dbReference>
<dbReference type="Gene3D" id="1.25.10.10">
    <property type="entry name" value="Leucine-rich Repeat Variant"/>
    <property type="match status" value="1"/>
</dbReference>
<dbReference type="GO" id="GO:0035869">
    <property type="term" value="C:ciliary transition zone"/>
    <property type="evidence" value="ECO:0007669"/>
    <property type="project" value="TreeGrafter"/>
</dbReference>
<dbReference type="GO" id="GO:0044782">
    <property type="term" value="P:cilium organization"/>
    <property type="evidence" value="ECO:0007669"/>
    <property type="project" value="TreeGrafter"/>
</dbReference>
<dbReference type="GeneID" id="40313206"/>
<reference evidence="1 2" key="1">
    <citation type="submission" date="2017-09" db="EMBL/GenBank/DDBJ databases">
        <title>Genome sequencing of Besnoitia besnoiti strain Bb-Ger1.</title>
        <authorList>
            <person name="Schares G."/>
            <person name="Venepally P."/>
            <person name="Lorenzi H.A."/>
        </authorList>
    </citation>
    <scope>NUCLEOTIDE SEQUENCE [LARGE SCALE GENOMIC DNA]</scope>
    <source>
        <strain evidence="1 2">Bb-Ger1</strain>
    </source>
</reference>
<dbReference type="Proteomes" id="UP000224006">
    <property type="component" value="Chromosome VIII"/>
</dbReference>
<dbReference type="SUPFAM" id="SSF48371">
    <property type="entry name" value="ARM repeat"/>
    <property type="match status" value="1"/>
</dbReference>
<dbReference type="EMBL" id="NWUJ01000009">
    <property type="protein sequence ID" value="PFH33081.1"/>
    <property type="molecule type" value="Genomic_DNA"/>
</dbReference>
<dbReference type="VEuPathDB" id="ToxoDB:BESB_082800"/>
<accession>A0A2A9M9T1</accession>
<dbReference type="STRING" id="94643.A0A2A9M9T1"/>
<name>A0A2A9M9T1_BESBE</name>
<evidence type="ECO:0000313" key="2">
    <source>
        <dbReference type="Proteomes" id="UP000224006"/>
    </source>
</evidence>
<dbReference type="GO" id="GO:0007018">
    <property type="term" value="P:microtubule-based movement"/>
    <property type="evidence" value="ECO:0007669"/>
    <property type="project" value="TreeGrafter"/>
</dbReference>
<sequence length="153" mass="16718">MVKRGIVRVLVDSLDRRHRDLVLVCLIFLWRLSAISGNKDEIVQNGFLSKAARLLQKFSAKDAYTIPTATTTLKVLYNLSFDPTVSTEMVNCGILSHVADAVGAPPLRTASLRVLYQLTIEARGRSLLTFHKSGVPLLLDLAAATPKNACVGK</sequence>
<dbReference type="PANTHER" id="PTHR15605">
    <property type="entry name" value="KINESIN-ASSOCIATED PROTEINS"/>
    <property type="match status" value="1"/>
</dbReference>
<evidence type="ECO:0000313" key="1">
    <source>
        <dbReference type="EMBL" id="PFH33081.1"/>
    </source>
</evidence>